<dbReference type="Pfam" id="PF05753">
    <property type="entry name" value="TRAP_beta"/>
    <property type="match status" value="1"/>
</dbReference>
<organism evidence="14 15">
    <name type="scientific">Pararge aegeria aegeria</name>
    <dbReference type="NCBI Taxonomy" id="348720"/>
    <lineage>
        <taxon>Eukaryota</taxon>
        <taxon>Metazoa</taxon>
        <taxon>Ecdysozoa</taxon>
        <taxon>Arthropoda</taxon>
        <taxon>Hexapoda</taxon>
        <taxon>Insecta</taxon>
        <taxon>Pterygota</taxon>
        <taxon>Neoptera</taxon>
        <taxon>Endopterygota</taxon>
        <taxon>Lepidoptera</taxon>
        <taxon>Glossata</taxon>
        <taxon>Ditrysia</taxon>
        <taxon>Papilionoidea</taxon>
        <taxon>Nymphalidae</taxon>
        <taxon>Satyrinae</taxon>
        <taxon>Satyrini</taxon>
        <taxon>Parargina</taxon>
        <taxon>Pararge</taxon>
    </lineage>
</organism>
<dbReference type="PANTHER" id="PTHR12861:SF3">
    <property type="entry name" value="TRANSLOCON-ASSOCIATED PROTEIN SUBUNIT BETA"/>
    <property type="match status" value="1"/>
</dbReference>
<protein>
    <recommendedName>
        <fullName evidence="4 11">Translocon-associated protein subunit beta</fullName>
        <shortName evidence="11">TRAP-beta</shortName>
    </recommendedName>
    <alternativeName>
        <fullName evidence="11">Signal sequence receptor subunit beta</fullName>
    </alternativeName>
</protein>
<evidence type="ECO:0000256" key="11">
    <source>
        <dbReference type="PIRNR" id="PIRNR016400"/>
    </source>
</evidence>
<accession>A0A8S4RA05</accession>
<gene>
    <name evidence="14" type="primary">jg2746</name>
    <name evidence="14" type="ORF">PAEG_LOCUS11334</name>
</gene>
<keyword evidence="7 11" id="KW-0256">Endoplasmic reticulum</keyword>
<keyword evidence="6 13" id="KW-0732">Signal</keyword>
<sequence length="201" mass="22285">MSLIRKCFLSAMATKLLALVLIFASAVSADEEPTIARLLVSKQVLNTYLVENMDILIKYTLFNVGTAPAVDIKLVDNGFHPEVFTVVGGQLSAQIDRIPPQTNVSHVVTVRSNKYGYFNFTAADITYKSTEDAVEYQYAISSAPGEGTIVAFKDYDRKFSSHILDWAAFAVMTLPSLAIPFGLWYSSKSKYEKLSKPKKTH</sequence>
<evidence type="ECO:0000256" key="7">
    <source>
        <dbReference type="ARBA" id="ARBA00022824"/>
    </source>
</evidence>
<evidence type="ECO:0000256" key="13">
    <source>
        <dbReference type="SAM" id="SignalP"/>
    </source>
</evidence>
<evidence type="ECO:0000256" key="4">
    <source>
        <dbReference type="ARBA" id="ARBA00021110"/>
    </source>
</evidence>
<feature type="transmembrane region" description="Helical" evidence="12">
    <location>
        <begin position="166"/>
        <end position="186"/>
    </location>
</feature>
<evidence type="ECO:0000256" key="9">
    <source>
        <dbReference type="ARBA" id="ARBA00023136"/>
    </source>
</evidence>
<proteinExistence type="inferred from homology"/>
<dbReference type="EMBL" id="CAKXAJ010024948">
    <property type="protein sequence ID" value="CAH2233209.1"/>
    <property type="molecule type" value="Genomic_DNA"/>
</dbReference>
<dbReference type="GO" id="GO:0005789">
    <property type="term" value="C:endoplasmic reticulum membrane"/>
    <property type="evidence" value="ECO:0007669"/>
    <property type="project" value="UniProtKB-SubCell"/>
</dbReference>
<keyword evidence="8 12" id="KW-1133">Transmembrane helix</keyword>
<evidence type="ECO:0000256" key="12">
    <source>
        <dbReference type="SAM" id="Phobius"/>
    </source>
</evidence>
<feature type="chain" id="PRO_5035803692" description="Translocon-associated protein subunit beta" evidence="13">
    <location>
        <begin position="30"/>
        <end position="201"/>
    </location>
</feature>
<evidence type="ECO:0000256" key="6">
    <source>
        <dbReference type="ARBA" id="ARBA00022729"/>
    </source>
</evidence>
<reference evidence="14" key="1">
    <citation type="submission" date="2022-03" db="EMBL/GenBank/DDBJ databases">
        <authorList>
            <person name="Lindestad O."/>
        </authorList>
    </citation>
    <scope>NUCLEOTIDE SEQUENCE</scope>
</reference>
<dbReference type="AlphaFoldDB" id="A0A8S4RA05"/>
<dbReference type="Proteomes" id="UP000838756">
    <property type="component" value="Unassembled WGS sequence"/>
</dbReference>
<evidence type="ECO:0000313" key="14">
    <source>
        <dbReference type="EMBL" id="CAH2233209.1"/>
    </source>
</evidence>
<evidence type="ECO:0000256" key="2">
    <source>
        <dbReference type="ARBA" id="ARBA00004115"/>
    </source>
</evidence>
<dbReference type="OrthoDB" id="5860827at2759"/>
<evidence type="ECO:0000256" key="1">
    <source>
        <dbReference type="ARBA" id="ARBA00002838"/>
    </source>
</evidence>
<dbReference type="PIRSF" id="PIRSF016400">
    <property type="entry name" value="TRAP_beta"/>
    <property type="match status" value="1"/>
</dbReference>
<comment type="subunit">
    <text evidence="11">Heterotetramer of TRAP-alpha, TRAP-beta, TRAP-delta and TRAP-gamma.</text>
</comment>
<dbReference type="InterPro" id="IPR008856">
    <property type="entry name" value="TRAP_beta"/>
</dbReference>
<evidence type="ECO:0000313" key="15">
    <source>
        <dbReference type="Proteomes" id="UP000838756"/>
    </source>
</evidence>
<dbReference type="PANTHER" id="PTHR12861">
    <property type="entry name" value="TRANSLOCON-ASSOCIATED PROTEIN, BETA SUBUNIT PRECURSOR TRAP-BETA SIGNAL SEQUENCE RECEPTOR BETA SUBUNIT"/>
    <property type="match status" value="1"/>
</dbReference>
<keyword evidence="15" id="KW-1185">Reference proteome</keyword>
<comment type="similarity">
    <text evidence="3 11">Belongs to the TRAP-beta family.</text>
</comment>
<keyword evidence="5 12" id="KW-0812">Transmembrane</keyword>
<comment type="function">
    <text evidence="1 11">TRAP proteins are part of a complex whose function is to bind calcium to the ER membrane and thereby regulate the retention of ER resident proteins.</text>
</comment>
<keyword evidence="10" id="KW-0325">Glycoprotein</keyword>
<feature type="signal peptide" evidence="13">
    <location>
        <begin position="1"/>
        <end position="29"/>
    </location>
</feature>
<evidence type="ECO:0000256" key="5">
    <source>
        <dbReference type="ARBA" id="ARBA00022692"/>
    </source>
</evidence>
<name>A0A8S4RA05_9NEOP</name>
<evidence type="ECO:0000256" key="3">
    <source>
        <dbReference type="ARBA" id="ARBA00005610"/>
    </source>
</evidence>
<evidence type="ECO:0000256" key="8">
    <source>
        <dbReference type="ARBA" id="ARBA00022989"/>
    </source>
</evidence>
<comment type="caution">
    <text evidence="14">The sequence shown here is derived from an EMBL/GenBank/DDBJ whole genome shotgun (WGS) entry which is preliminary data.</text>
</comment>
<keyword evidence="9 11" id="KW-0472">Membrane</keyword>
<comment type="subcellular location">
    <subcellularLocation>
        <location evidence="2">Endoplasmic reticulum membrane</location>
        <topology evidence="2">Single-pass type I membrane protein</topology>
    </subcellularLocation>
</comment>
<evidence type="ECO:0000256" key="10">
    <source>
        <dbReference type="ARBA" id="ARBA00023180"/>
    </source>
</evidence>